<dbReference type="Gene3D" id="1.10.10.10">
    <property type="entry name" value="Winged helix-like DNA-binding domain superfamily/Winged helix DNA-binding domain"/>
    <property type="match status" value="1"/>
</dbReference>
<evidence type="ECO:0000256" key="4">
    <source>
        <dbReference type="ARBA" id="ARBA00023163"/>
    </source>
</evidence>
<dbReference type="EMBL" id="JACHVQ010000001">
    <property type="protein sequence ID" value="MBB2891639.1"/>
    <property type="molecule type" value="Genomic_DNA"/>
</dbReference>
<dbReference type="SUPFAM" id="SSF53850">
    <property type="entry name" value="Periplasmic binding protein-like II"/>
    <property type="match status" value="1"/>
</dbReference>
<gene>
    <name evidence="6" type="ORF">FHU39_001623</name>
</gene>
<name>A0A839N4F5_9MICO</name>
<dbReference type="Gene3D" id="3.40.190.10">
    <property type="entry name" value="Periplasmic binding protein-like II"/>
    <property type="match status" value="2"/>
</dbReference>
<keyword evidence="2" id="KW-0805">Transcription regulation</keyword>
<dbReference type="Pfam" id="PF03466">
    <property type="entry name" value="LysR_substrate"/>
    <property type="match status" value="1"/>
</dbReference>
<dbReference type="AlphaFoldDB" id="A0A839N4F5"/>
<keyword evidence="4" id="KW-0804">Transcription</keyword>
<proteinExistence type="inferred from homology"/>
<dbReference type="InterPro" id="IPR005119">
    <property type="entry name" value="LysR_subst-bd"/>
</dbReference>
<accession>A0A839N4F5</accession>
<comment type="caution">
    <text evidence="6">The sequence shown here is derived from an EMBL/GenBank/DDBJ whole genome shotgun (WGS) entry which is preliminary data.</text>
</comment>
<dbReference type="CDD" id="cd08414">
    <property type="entry name" value="PBP2_LTTR_aromatics_like"/>
    <property type="match status" value="1"/>
</dbReference>
<dbReference type="PANTHER" id="PTHR30346:SF0">
    <property type="entry name" value="HCA OPERON TRANSCRIPTIONAL ACTIVATOR HCAR"/>
    <property type="match status" value="1"/>
</dbReference>
<keyword evidence="7" id="KW-1185">Reference proteome</keyword>
<dbReference type="PRINTS" id="PR00039">
    <property type="entry name" value="HTHLYSR"/>
</dbReference>
<dbReference type="FunFam" id="1.10.10.10:FF:000001">
    <property type="entry name" value="LysR family transcriptional regulator"/>
    <property type="match status" value="1"/>
</dbReference>
<dbReference type="PANTHER" id="PTHR30346">
    <property type="entry name" value="TRANSCRIPTIONAL DUAL REGULATOR HCAR-RELATED"/>
    <property type="match status" value="1"/>
</dbReference>
<dbReference type="PROSITE" id="PS50931">
    <property type="entry name" value="HTH_LYSR"/>
    <property type="match status" value="1"/>
</dbReference>
<dbReference type="Pfam" id="PF00126">
    <property type="entry name" value="HTH_1"/>
    <property type="match status" value="1"/>
</dbReference>
<dbReference type="GO" id="GO:0003700">
    <property type="term" value="F:DNA-binding transcription factor activity"/>
    <property type="evidence" value="ECO:0007669"/>
    <property type="project" value="InterPro"/>
</dbReference>
<evidence type="ECO:0000256" key="3">
    <source>
        <dbReference type="ARBA" id="ARBA00023125"/>
    </source>
</evidence>
<evidence type="ECO:0000256" key="1">
    <source>
        <dbReference type="ARBA" id="ARBA00009437"/>
    </source>
</evidence>
<reference evidence="6 7" key="1">
    <citation type="submission" date="2020-08" db="EMBL/GenBank/DDBJ databases">
        <title>Sequencing the genomes of 1000 actinobacteria strains.</title>
        <authorList>
            <person name="Klenk H.-P."/>
        </authorList>
    </citation>
    <scope>NUCLEOTIDE SEQUENCE [LARGE SCALE GENOMIC DNA]</scope>
    <source>
        <strain evidence="6 7">DSM 105369</strain>
    </source>
</reference>
<evidence type="ECO:0000313" key="6">
    <source>
        <dbReference type="EMBL" id="MBB2891639.1"/>
    </source>
</evidence>
<dbReference type="InterPro" id="IPR036388">
    <property type="entry name" value="WH-like_DNA-bd_sf"/>
</dbReference>
<dbReference type="GO" id="GO:0003677">
    <property type="term" value="F:DNA binding"/>
    <property type="evidence" value="ECO:0007669"/>
    <property type="project" value="UniProtKB-KW"/>
</dbReference>
<evidence type="ECO:0000259" key="5">
    <source>
        <dbReference type="PROSITE" id="PS50931"/>
    </source>
</evidence>
<dbReference type="InterPro" id="IPR000847">
    <property type="entry name" value="LysR_HTH_N"/>
</dbReference>
<protein>
    <submittedName>
        <fullName evidence="6">DNA-binding transcriptional LysR family regulator</fullName>
    </submittedName>
</protein>
<dbReference type="Proteomes" id="UP000559182">
    <property type="component" value="Unassembled WGS sequence"/>
</dbReference>
<evidence type="ECO:0000256" key="2">
    <source>
        <dbReference type="ARBA" id="ARBA00023015"/>
    </source>
</evidence>
<feature type="domain" description="HTH lysR-type" evidence="5">
    <location>
        <begin position="3"/>
        <end position="60"/>
    </location>
</feature>
<dbReference type="InterPro" id="IPR036390">
    <property type="entry name" value="WH_DNA-bd_sf"/>
</dbReference>
<dbReference type="SUPFAM" id="SSF46785">
    <property type="entry name" value="Winged helix' DNA-binding domain"/>
    <property type="match status" value="1"/>
</dbReference>
<keyword evidence="3 6" id="KW-0238">DNA-binding</keyword>
<dbReference type="GO" id="GO:0032993">
    <property type="term" value="C:protein-DNA complex"/>
    <property type="evidence" value="ECO:0007669"/>
    <property type="project" value="TreeGrafter"/>
</dbReference>
<evidence type="ECO:0000313" key="7">
    <source>
        <dbReference type="Proteomes" id="UP000559182"/>
    </source>
</evidence>
<comment type="similarity">
    <text evidence="1">Belongs to the LysR transcriptional regulatory family.</text>
</comment>
<dbReference type="RefSeq" id="WP_183319881.1">
    <property type="nucleotide sequence ID" value="NZ_JACHVQ010000001.1"/>
</dbReference>
<organism evidence="6 7">
    <name type="scientific">Flexivirga oryzae</name>
    <dbReference type="NCBI Taxonomy" id="1794944"/>
    <lineage>
        <taxon>Bacteria</taxon>
        <taxon>Bacillati</taxon>
        <taxon>Actinomycetota</taxon>
        <taxon>Actinomycetes</taxon>
        <taxon>Micrococcales</taxon>
        <taxon>Dermacoccaceae</taxon>
        <taxon>Flexivirga</taxon>
    </lineage>
</organism>
<sequence>MEPESRLLHYFLAVADELNFTRAAARLHIAQPSLSAQIRALESQLGVQLLRRSTRAVSLTEAGQALADRGPAALSGLQQAWEAARYAGRGETGTLRLAYPLSAGHDTAPRLVEALHDSYPSITVTTEVLPSPQVVQAVGSGRADAGIARAPEPGDGIRLDPLRRDPLGVIVPDSHPLTRRDVVDLAAVAGFPVVLHPRSANPSHYDFIVGLFTTRGLQPDLLERDIAFDLSHGFLTCGGSELVGRSSAEGLPRSLTWIPLTDEEYVAVALVLPAGPHAPVVDRFVQVARTHAADNDWLR</sequence>